<dbReference type="InterPro" id="IPR007543">
    <property type="entry name" value="LptD_C"/>
</dbReference>
<protein>
    <recommendedName>
        <fullName evidence="1">LPS-assembly protein LptD</fullName>
    </recommendedName>
</protein>
<accession>A0A444LDC1</accession>
<evidence type="ECO:0000259" key="2">
    <source>
        <dbReference type="Pfam" id="PF04453"/>
    </source>
</evidence>
<organism evidence="3 4">
    <name type="scientific">Neorhizobium lilium</name>
    <dbReference type="NCBI Taxonomy" id="2503024"/>
    <lineage>
        <taxon>Bacteria</taxon>
        <taxon>Pseudomonadati</taxon>
        <taxon>Pseudomonadota</taxon>
        <taxon>Alphaproteobacteria</taxon>
        <taxon>Hyphomicrobiales</taxon>
        <taxon>Rhizobiaceae</taxon>
        <taxon>Rhizobium/Agrobacterium group</taxon>
        <taxon>Neorhizobium</taxon>
    </lineage>
</organism>
<dbReference type="AlphaFoldDB" id="A0A444LDC1"/>
<comment type="caution">
    <text evidence="3">The sequence shown here is derived from an EMBL/GenBank/DDBJ whole genome shotgun (WGS) entry which is preliminary data.</text>
</comment>
<keyword evidence="4" id="KW-1185">Reference proteome</keyword>
<gene>
    <name evidence="1" type="primary">lptD</name>
    <name evidence="3" type="ORF">EPK99_19515</name>
</gene>
<dbReference type="GO" id="GO:0015920">
    <property type="term" value="P:lipopolysaccharide transport"/>
    <property type="evidence" value="ECO:0007669"/>
    <property type="project" value="InterPro"/>
</dbReference>
<dbReference type="HAMAP" id="MF_01411">
    <property type="entry name" value="LPS_assembly_LptD"/>
    <property type="match status" value="1"/>
</dbReference>
<keyword evidence="1" id="KW-0472">Membrane</keyword>
<evidence type="ECO:0000256" key="1">
    <source>
        <dbReference type="HAMAP-Rule" id="MF_01411"/>
    </source>
</evidence>
<dbReference type="InterPro" id="IPR020889">
    <property type="entry name" value="LipoPS_assembly_LptD"/>
</dbReference>
<keyword evidence="1" id="KW-0732">Signal</keyword>
<dbReference type="RefSeq" id="WP_128444749.1">
    <property type="nucleotide sequence ID" value="NZ_SBIP01000004.1"/>
</dbReference>
<evidence type="ECO:0000313" key="3">
    <source>
        <dbReference type="EMBL" id="RWX75870.1"/>
    </source>
</evidence>
<reference evidence="3 4" key="1">
    <citation type="submission" date="2019-01" db="EMBL/GenBank/DDBJ databases">
        <title>The draft genome of Rhizobium sp. 24NR.</title>
        <authorList>
            <person name="Liu L."/>
            <person name="Liang L."/>
            <person name="Shi S."/>
            <person name="Xu L."/>
            <person name="Wang X."/>
            <person name="Li L."/>
            <person name="Zhang X."/>
        </authorList>
    </citation>
    <scope>NUCLEOTIDE SEQUENCE [LARGE SCALE GENOMIC DNA]</scope>
    <source>
        <strain evidence="3 4">24NR</strain>
    </source>
</reference>
<dbReference type="OrthoDB" id="9760225at2"/>
<sequence length="779" mass="86199">MAATNREKIRRLAAALMTGVSICVFGLVGAAPLHAQNLLQPAADSDAKMLLRANELVYNQDTKRVTANGAVQIYYNRYRMVAQRVEYDQQTGRVMATGNIEFIEPGGNRVYADQLDVTDDFAQGFVNSLRVETTDNTRMAAESAEQQSKDVMVLNNTVYTACLPCTQTPGKAPIWQVKAQRVIRNGATHTIRLENAEFELFGMSLGRLPFPVEVPDETVERKSGLLFPRFSASDNLGFGVSVPYYHVFSPTMDATITPTLYTSQGLLVEGEVRNRFENGDHTLRFAAINQRQPDTFDPHTSDSEADTRLMVASKADFDINSRWRFGWNVMAETDNNFARTYKLTDVDQDVFTNDIYLTGLGTRNYFDLHAYYFNVQDDATLQTLEQQQAIVYPSLDYTYYAPDPVAGGELSITTNFTNLTRREEDFYFEGSSPNARFPGLEGDYSRFTAEAEWKRTFTTPGGLLLTPILAARGDGLSHSLSALPAAYGGDLEPDGTDGRYMLTAGLEARYPILISGAGGSHIIEPIAQIYARPDEQMAGGLPNEDAQSFVFDATTLFERDKFSGFDRVEGGTRANVGVRYTGSLDNGIGLRGIFGQSYQLAGQNSFASEDLVQAGANSGLETKRSDYVGMAAIDLPQGFNFGISARFDEKNFDLRRTDASFGYTTPRVSGKLIYTQVDSQPEYGNAQPTEVLKNTTTLRLNENWQLAGSASWDFTDSSIIRRGVGISYADECTVFTLAYTDKPSDSDANDWTISARLSFRTLGDINIGSTKDYDQSFQQ</sequence>
<keyword evidence="1" id="KW-0998">Cell outer membrane</keyword>
<proteinExistence type="inferred from homology"/>
<dbReference type="Pfam" id="PF04453">
    <property type="entry name" value="LptD"/>
    <property type="match status" value="1"/>
</dbReference>
<dbReference type="GO" id="GO:1990351">
    <property type="term" value="C:transporter complex"/>
    <property type="evidence" value="ECO:0007669"/>
    <property type="project" value="TreeGrafter"/>
</dbReference>
<evidence type="ECO:0000313" key="4">
    <source>
        <dbReference type="Proteomes" id="UP000287687"/>
    </source>
</evidence>
<dbReference type="PANTHER" id="PTHR30189:SF1">
    <property type="entry name" value="LPS-ASSEMBLY PROTEIN LPTD"/>
    <property type="match status" value="1"/>
</dbReference>
<feature type="domain" description="LptD C-terminal" evidence="2">
    <location>
        <begin position="307"/>
        <end position="689"/>
    </location>
</feature>
<dbReference type="InterPro" id="IPR050218">
    <property type="entry name" value="LptD"/>
</dbReference>
<comment type="subcellular location">
    <subcellularLocation>
        <location evidence="1">Cell outer membrane</location>
    </subcellularLocation>
</comment>
<name>A0A444LDC1_9HYPH</name>
<comment type="caution">
    <text evidence="1">Lacks conserved residue(s) required for the propagation of feature annotation.</text>
</comment>
<comment type="similarity">
    <text evidence="1">Belongs to the LptD family.</text>
</comment>
<dbReference type="PANTHER" id="PTHR30189">
    <property type="entry name" value="LPS-ASSEMBLY PROTEIN"/>
    <property type="match status" value="1"/>
</dbReference>
<comment type="subunit">
    <text evidence="1">Component of the lipopolysaccharide transport and assembly complex.</text>
</comment>
<comment type="function">
    <text evidence="1">Involved in the assembly of lipopolysaccharide (LPS) at the surface of the outer membrane.</text>
</comment>
<dbReference type="Proteomes" id="UP000287687">
    <property type="component" value="Unassembled WGS sequence"/>
</dbReference>
<dbReference type="EMBL" id="SBIP01000004">
    <property type="protein sequence ID" value="RWX75870.1"/>
    <property type="molecule type" value="Genomic_DNA"/>
</dbReference>
<dbReference type="GO" id="GO:0009279">
    <property type="term" value="C:cell outer membrane"/>
    <property type="evidence" value="ECO:0007669"/>
    <property type="project" value="UniProtKB-SubCell"/>
</dbReference>
<dbReference type="Gene3D" id="2.60.450.10">
    <property type="entry name" value="Lipopolysaccharide (LPS) transport protein A like domain"/>
    <property type="match status" value="1"/>
</dbReference>
<dbReference type="GO" id="GO:0043165">
    <property type="term" value="P:Gram-negative-bacterium-type cell outer membrane assembly"/>
    <property type="evidence" value="ECO:0007669"/>
    <property type="project" value="UniProtKB-UniRule"/>
</dbReference>